<dbReference type="EMBL" id="LR134155">
    <property type="protein sequence ID" value="VEA73353.1"/>
    <property type="molecule type" value="Genomic_DNA"/>
</dbReference>
<accession>A0A3S4GNS5</accession>
<dbReference type="Proteomes" id="UP000271603">
    <property type="component" value="Chromosome"/>
</dbReference>
<protein>
    <submittedName>
        <fullName evidence="1">Uncharacterized protein</fullName>
    </submittedName>
</protein>
<evidence type="ECO:0000313" key="1">
    <source>
        <dbReference type="EMBL" id="VEA73353.1"/>
    </source>
</evidence>
<dbReference type="AlphaFoldDB" id="A0A3S4GNS5"/>
<evidence type="ECO:0000313" key="2">
    <source>
        <dbReference type="Proteomes" id="UP000271603"/>
    </source>
</evidence>
<sequence>MSNPEETKQPNGQTLCVYSNSIYTFTFITKGKCPAVKTFNTEDSE</sequence>
<organism evidence="1 2">
    <name type="scientific">Serratia rubidaea</name>
    <name type="common">Serratia marinorubra</name>
    <dbReference type="NCBI Taxonomy" id="61652"/>
    <lineage>
        <taxon>Bacteria</taxon>
        <taxon>Pseudomonadati</taxon>
        <taxon>Pseudomonadota</taxon>
        <taxon>Gammaproteobacteria</taxon>
        <taxon>Enterobacterales</taxon>
        <taxon>Yersiniaceae</taxon>
        <taxon>Serratia</taxon>
    </lineage>
</organism>
<reference evidence="1 2" key="1">
    <citation type="submission" date="2018-12" db="EMBL/GenBank/DDBJ databases">
        <authorList>
            <consortium name="Pathogen Informatics"/>
        </authorList>
    </citation>
    <scope>NUCLEOTIDE SEQUENCE [LARGE SCALE GENOMIC DNA]</scope>
    <source>
        <strain evidence="1 2">NCTC9419</strain>
    </source>
</reference>
<proteinExistence type="predicted"/>
<gene>
    <name evidence="1" type="ORF">NCTC9419_04982</name>
</gene>
<name>A0A3S4GNS5_SERRU</name>